<reference evidence="4" key="1">
    <citation type="journal article" date="2009" name="Nature">
        <title>Genome sequence and analysis of the Irish potato famine pathogen Phytophthora infestans.</title>
        <authorList>
            <consortium name="The Broad Institute Genome Sequencing Platform"/>
            <person name="Haas B.J."/>
            <person name="Kamoun S."/>
            <person name="Zody M.C."/>
            <person name="Jiang R.H."/>
            <person name="Handsaker R.E."/>
            <person name="Cano L.M."/>
            <person name="Grabherr M."/>
            <person name="Kodira C.D."/>
            <person name="Raffaele S."/>
            <person name="Torto-Alalibo T."/>
            <person name="Bozkurt T.O."/>
            <person name="Ah-Fong A.M."/>
            <person name="Alvarado L."/>
            <person name="Anderson V.L."/>
            <person name="Armstrong M.R."/>
            <person name="Avrova A."/>
            <person name="Baxter L."/>
            <person name="Beynon J."/>
            <person name="Boevink P.C."/>
            <person name="Bollmann S.R."/>
            <person name="Bos J.I."/>
            <person name="Bulone V."/>
            <person name="Cai G."/>
            <person name="Cakir C."/>
            <person name="Carrington J.C."/>
            <person name="Chawner M."/>
            <person name="Conti L."/>
            <person name="Costanzo S."/>
            <person name="Ewan R."/>
            <person name="Fahlgren N."/>
            <person name="Fischbach M.A."/>
            <person name="Fugelstad J."/>
            <person name="Gilroy E.M."/>
            <person name="Gnerre S."/>
            <person name="Green P.J."/>
            <person name="Grenville-Briggs L.J."/>
            <person name="Griffith J."/>
            <person name="Grunwald N.J."/>
            <person name="Horn K."/>
            <person name="Horner N.R."/>
            <person name="Hu C.H."/>
            <person name="Huitema E."/>
            <person name="Jeong D.H."/>
            <person name="Jones A.M."/>
            <person name="Jones J.D."/>
            <person name="Jones R.W."/>
            <person name="Karlsson E.K."/>
            <person name="Kunjeti S.G."/>
            <person name="Lamour K."/>
            <person name="Liu Z."/>
            <person name="Ma L."/>
            <person name="Maclean D."/>
            <person name="Chibucos M.C."/>
            <person name="McDonald H."/>
            <person name="McWalters J."/>
            <person name="Meijer H.J."/>
            <person name="Morgan W."/>
            <person name="Morris P.F."/>
            <person name="Munro C.A."/>
            <person name="O'Neill K."/>
            <person name="Ospina-Giraldo M."/>
            <person name="Pinzon A."/>
            <person name="Pritchard L."/>
            <person name="Ramsahoye B."/>
            <person name="Ren Q."/>
            <person name="Restrepo S."/>
            <person name="Roy S."/>
            <person name="Sadanandom A."/>
            <person name="Savidor A."/>
            <person name="Schornack S."/>
            <person name="Schwartz D.C."/>
            <person name="Schumann U.D."/>
            <person name="Schwessinger B."/>
            <person name="Seyer L."/>
            <person name="Sharpe T."/>
            <person name="Silvar C."/>
            <person name="Song J."/>
            <person name="Studholme D.J."/>
            <person name="Sykes S."/>
            <person name="Thines M."/>
            <person name="van de Vondervoort P.J."/>
            <person name="Phuntumart V."/>
            <person name="Wawra S."/>
            <person name="Weide R."/>
            <person name="Win J."/>
            <person name="Young C."/>
            <person name="Zhou S."/>
            <person name="Fry W."/>
            <person name="Meyers B.C."/>
            <person name="van West P."/>
            <person name="Ristaino J."/>
            <person name="Govers F."/>
            <person name="Birch P.R."/>
            <person name="Whisson S.C."/>
            <person name="Judelson H.S."/>
            <person name="Nusbaum C."/>
        </authorList>
    </citation>
    <scope>NUCLEOTIDE SEQUENCE [LARGE SCALE GENOMIC DNA]</scope>
    <source>
        <strain evidence="4">T30-4</strain>
    </source>
</reference>
<keyword evidence="2" id="KW-0472">Membrane</keyword>
<dbReference type="OrthoDB" id="108146at2759"/>
<evidence type="ECO:0000256" key="1">
    <source>
        <dbReference type="SAM" id="MobiDB-lite"/>
    </source>
</evidence>
<evidence type="ECO:0000313" key="4">
    <source>
        <dbReference type="Proteomes" id="UP000006643"/>
    </source>
</evidence>
<organism evidence="3 4">
    <name type="scientific">Phytophthora infestans (strain T30-4)</name>
    <name type="common">Potato late blight agent</name>
    <dbReference type="NCBI Taxonomy" id="403677"/>
    <lineage>
        <taxon>Eukaryota</taxon>
        <taxon>Sar</taxon>
        <taxon>Stramenopiles</taxon>
        <taxon>Oomycota</taxon>
        <taxon>Peronosporomycetes</taxon>
        <taxon>Peronosporales</taxon>
        <taxon>Peronosporaceae</taxon>
        <taxon>Phytophthora</taxon>
    </lineage>
</organism>
<dbReference type="RefSeq" id="XP_002898737.1">
    <property type="nucleotide sequence ID" value="XM_002898691.1"/>
</dbReference>
<name>D0NQD0_PHYIT</name>
<dbReference type="EMBL" id="DS028152">
    <property type="protein sequence ID" value="EEY62862.1"/>
    <property type="molecule type" value="Genomic_DNA"/>
</dbReference>
<dbReference type="KEGG" id="pif:PITG_15293"/>
<sequence>MVAPLSPNAVANDPGAQHSSEEQPSHRAGWFSKLKHLWFSVQISHSGKYSIERLLALEEYTRNTSLLRVLVVCIGAPLPMATLVLVQECIPLQDPSQGWSANYGFWVRVGILGGVVAVGMAAFALYMIPGVVLSNLQLALLFIGQGVCYPVIGMFIAALWVFPIPFMILSVMSLYVLLFVVLFHLIAGKQVVSQMATHQHELILLVGFSGSQSVMAITYAAYEALFDQVTNTHYELPVILLLPVIKLLMKNLVSLPIAHMKDMVPEGVIFTVDFFNSMYLATCMQNTSSIKTVATMMVLDFGQNAISLRRLHRQSDTILSRLRDACGISLDNDSLLPVVRLLCRDPDNFEQQCRRDIMLFSCLPHKLSPQGRDLLEKLKTLPGNGVRTLPQLRASRHSSICSNVAKVRPSNTIRSCLRTTEKVQPSALSTTVVKPVQIAQEPADMTMSSTDSDSSHRNILGQTLEVLFFSECLLLTEYLESIIPVLYGLFIFLVVNLPSAPYHVDLIGIDRDNVGDTLANVYIYALLEFLSFVMLTLLMMRNCRLQAMYHLAFVLETQMLLVQVKLMTWVLMSLSFRVVHFGKISSVLYSSLDISELYTLVHVVGADFTFQFSWMN</sequence>
<feature type="transmembrane region" description="Helical" evidence="2">
    <location>
        <begin position="105"/>
        <end position="126"/>
    </location>
</feature>
<feature type="transmembrane region" description="Helical" evidence="2">
    <location>
        <begin position="551"/>
        <end position="572"/>
    </location>
</feature>
<dbReference type="AlphaFoldDB" id="D0NQD0"/>
<evidence type="ECO:0000256" key="2">
    <source>
        <dbReference type="SAM" id="Phobius"/>
    </source>
</evidence>
<feature type="transmembrane region" description="Helical" evidence="2">
    <location>
        <begin position="482"/>
        <end position="501"/>
    </location>
</feature>
<accession>D0NQD0</accession>
<dbReference type="HOGENOM" id="CLU_014711_2_1_1"/>
<keyword evidence="4" id="KW-1185">Reference proteome</keyword>
<proteinExistence type="predicted"/>
<protein>
    <recommendedName>
        <fullName evidence="5">Transmembrane protein</fullName>
    </recommendedName>
</protein>
<dbReference type="VEuPathDB" id="FungiDB:PITG_15293"/>
<gene>
    <name evidence="3" type="ORF">PITG_15293</name>
</gene>
<dbReference type="OMA" id="NSMYLAT"/>
<evidence type="ECO:0008006" key="5">
    <source>
        <dbReference type="Google" id="ProtNLM"/>
    </source>
</evidence>
<feature type="transmembrane region" description="Helical" evidence="2">
    <location>
        <begin position="138"/>
        <end position="160"/>
    </location>
</feature>
<dbReference type="eggNOG" id="ENOG502SJC9">
    <property type="taxonomic scope" value="Eukaryota"/>
</dbReference>
<evidence type="ECO:0000313" key="3">
    <source>
        <dbReference type="EMBL" id="EEY62862.1"/>
    </source>
</evidence>
<feature type="transmembrane region" description="Helical" evidence="2">
    <location>
        <begin position="166"/>
        <end position="186"/>
    </location>
</feature>
<keyword evidence="2" id="KW-0812">Transmembrane</keyword>
<feature type="region of interest" description="Disordered" evidence="1">
    <location>
        <begin position="1"/>
        <end position="23"/>
    </location>
</feature>
<feature type="transmembrane region" description="Helical" evidence="2">
    <location>
        <begin position="521"/>
        <end position="539"/>
    </location>
</feature>
<dbReference type="STRING" id="403677.D0NQD0"/>
<feature type="transmembrane region" description="Helical" evidence="2">
    <location>
        <begin position="202"/>
        <end position="222"/>
    </location>
</feature>
<keyword evidence="2" id="KW-1133">Transmembrane helix</keyword>
<dbReference type="InParanoid" id="D0NQD0"/>
<feature type="transmembrane region" description="Helical" evidence="2">
    <location>
        <begin position="66"/>
        <end position="85"/>
    </location>
</feature>
<dbReference type="GeneID" id="9479264"/>
<dbReference type="Proteomes" id="UP000006643">
    <property type="component" value="Unassembled WGS sequence"/>
</dbReference>